<organism evidence="8 9">
    <name type="scientific">Cedecea davisae</name>
    <dbReference type="NCBI Taxonomy" id="158484"/>
    <lineage>
        <taxon>Bacteria</taxon>
        <taxon>Pseudomonadati</taxon>
        <taxon>Pseudomonadota</taxon>
        <taxon>Gammaproteobacteria</taxon>
        <taxon>Enterobacterales</taxon>
        <taxon>Enterobacteriaceae</taxon>
        <taxon>Cedecea</taxon>
    </lineage>
</organism>
<dbReference type="PANTHER" id="PTHR23513">
    <property type="entry name" value="INTEGRAL MEMBRANE EFFLUX PROTEIN-RELATED"/>
    <property type="match status" value="1"/>
</dbReference>
<dbReference type="InterPro" id="IPR011701">
    <property type="entry name" value="MFS"/>
</dbReference>
<dbReference type="EMBL" id="JAGRYU010000035">
    <property type="protein sequence ID" value="MBU4684521.1"/>
    <property type="molecule type" value="Genomic_DNA"/>
</dbReference>
<evidence type="ECO:0000313" key="9">
    <source>
        <dbReference type="Proteomes" id="UP000686327"/>
    </source>
</evidence>
<feature type="transmembrane region" description="Helical" evidence="6">
    <location>
        <begin position="12"/>
        <end position="29"/>
    </location>
</feature>
<feature type="transmembrane region" description="Helical" evidence="6">
    <location>
        <begin position="332"/>
        <end position="354"/>
    </location>
</feature>
<feature type="transmembrane region" description="Helical" evidence="6">
    <location>
        <begin position="360"/>
        <end position="379"/>
    </location>
</feature>
<dbReference type="InterPro" id="IPR020846">
    <property type="entry name" value="MFS_dom"/>
</dbReference>
<dbReference type="PANTHER" id="PTHR23513:SF6">
    <property type="entry name" value="MAJOR FACILITATOR SUPERFAMILY ASSOCIATED DOMAIN-CONTAINING PROTEIN"/>
    <property type="match status" value="1"/>
</dbReference>
<comment type="subcellular location">
    <subcellularLocation>
        <location evidence="1">Cell membrane</location>
        <topology evidence="1">Multi-pass membrane protein</topology>
    </subcellularLocation>
</comment>
<evidence type="ECO:0000256" key="2">
    <source>
        <dbReference type="ARBA" id="ARBA00022475"/>
    </source>
</evidence>
<keyword evidence="4 6" id="KW-1133">Transmembrane helix</keyword>
<accession>A0ABS6DMS8</accession>
<protein>
    <recommendedName>
        <fullName evidence="7">Major facilitator superfamily (MFS) profile domain-containing protein</fullName>
    </recommendedName>
</protein>
<feature type="transmembrane region" description="Helical" evidence="6">
    <location>
        <begin position="201"/>
        <end position="218"/>
    </location>
</feature>
<feature type="transmembrane region" description="Helical" evidence="6">
    <location>
        <begin position="66"/>
        <end position="96"/>
    </location>
</feature>
<dbReference type="Proteomes" id="UP000686327">
    <property type="component" value="Unassembled WGS sequence"/>
</dbReference>
<keyword evidence="5 6" id="KW-0472">Membrane</keyword>
<evidence type="ECO:0000313" key="8">
    <source>
        <dbReference type="EMBL" id="MBU4684521.1"/>
    </source>
</evidence>
<feature type="transmembrane region" description="Helical" evidence="6">
    <location>
        <begin position="290"/>
        <end position="312"/>
    </location>
</feature>
<dbReference type="RefSeq" id="WP_216377221.1">
    <property type="nucleotide sequence ID" value="NZ_JAGRYT010000038.1"/>
</dbReference>
<feature type="transmembrane region" description="Helical" evidence="6">
    <location>
        <begin position="264"/>
        <end position="284"/>
    </location>
</feature>
<evidence type="ECO:0000256" key="6">
    <source>
        <dbReference type="SAM" id="Phobius"/>
    </source>
</evidence>
<feature type="transmembrane region" description="Helical" evidence="6">
    <location>
        <begin position="149"/>
        <end position="171"/>
    </location>
</feature>
<name>A0ABS6DMS8_9ENTR</name>
<feature type="domain" description="Major facilitator superfamily (MFS) profile" evidence="7">
    <location>
        <begin position="200"/>
        <end position="395"/>
    </location>
</feature>
<dbReference type="PROSITE" id="PS50850">
    <property type="entry name" value="MFS"/>
    <property type="match status" value="1"/>
</dbReference>
<evidence type="ECO:0000256" key="1">
    <source>
        <dbReference type="ARBA" id="ARBA00004651"/>
    </source>
</evidence>
<gene>
    <name evidence="8" type="ORF">KC222_21225</name>
</gene>
<keyword evidence="2" id="KW-1003">Cell membrane</keyword>
<feature type="transmembrane region" description="Helical" evidence="6">
    <location>
        <begin position="36"/>
        <end position="54"/>
    </location>
</feature>
<dbReference type="Pfam" id="PF07690">
    <property type="entry name" value="MFS_1"/>
    <property type="match status" value="1"/>
</dbReference>
<feature type="transmembrane region" description="Helical" evidence="6">
    <location>
        <begin position="124"/>
        <end position="143"/>
    </location>
</feature>
<evidence type="ECO:0000256" key="5">
    <source>
        <dbReference type="ARBA" id="ARBA00023136"/>
    </source>
</evidence>
<proteinExistence type="predicted"/>
<comment type="caution">
    <text evidence="8">The sequence shown here is derived from an EMBL/GenBank/DDBJ whole genome shotgun (WGS) entry which is preliminary data.</text>
</comment>
<sequence>MLKYVGIGANELDTYLDYALLSIVAIYLYHTLPTEMGMLGACFALPFLFSSHFFGKLLDNGNTHQWRALFFSVNCIVTPIFILTGSVYGLLAIAFIKTAMRCGLSISNVKLNENDEESKKFYEIYGYLINFSRILVPIAVVALYNLSGIWPIIILSSSLNALSLICEFISLRLKRVTAQSSVKNGDQDYSFTQDIKNNKNLFYLVIGYTVANFAFFLSNDMLGLFFRSIGENENSVGMIISLLGVGGVIGTKTASYLNKMLTPVSILTTSIMINALSFAIFGFANEQLASVYIFYGCIVLIGVSSGVTFFSIRFGVREIIGFKNIGKATGTIQMISSVVAITMPLIGGYIANLWSLETTFRITSTILLTLLCIMAYNIFSSKKKGYLNEQPTQNE</sequence>
<evidence type="ECO:0000256" key="4">
    <source>
        <dbReference type="ARBA" id="ARBA00022989"/>
    </source>
</evidence>
<keyword evidence="3 6" id="KW-0812">Transmembrane</keyword>
<keyword evidence="9" id="KW-1185">Reference proteome</keyword>
<feature type="transmembrane region" description="Helical" evidence="6">
    <location>
        <begin position="238"/>
        <end position="257"/>
    </location>
</feature>
<evidence type="ECO:0000259" key="7">
    <source>
        <dbReference type="PROSITE" id="PS50850"/>
    </source>
</evidence>
<evidence type="ECO:0000256" key="3">
    <source>
        <dbReference type="ARBA" id="ARBA00022692"/>
    </source>
</evidence>
<reference evidence="9" key="1">
    <citation type="submission" date="2023-07" db="EMBL/GenBank/DDBJ databases">
        <title>Cedecea davisae an AmpC producer and its therapeutic implications.</title>
        <authorList>
            <person name="Notter J."/>
        </authorList>
    </citation>
    <scope>NUCLEOTIDE SEQUENCE [LARGE SCALE GENOMIC DNA]</scope>
    <source>
        <strain evidence="9">1</strain>
    </source>
</reference>